<gene>
    <name evidence="2" type="ORF">Salat_0661800</name>
</gene>
<feature type="region of interest" description="Disordered" evidence="1">
    <location>
        <begin position="41"/>
        <end position="125"/>
    </location>
</feature>
<dbReference type="EMBL" id="JACGWO010000002">
    <property type="protein sequence ID" value="KAK4434988.1"/>
    <property type="molecule type" value="Genomic_DNA"/>
</dbReference>
<sequence>MVERYCSCSRELRRGGFESCDLGCLFLCNMHVCPSCKPGPVNSGHDPAGAEPPQPAQSNGCAPAGQRTPSPAGEQQPRSRQCLDLERRGCLPREAGADPPPPPASARQRSRSRWGARSLAGAGVEAVPRPGEAWLRAPSQREVAAGANPARGHGASNPWEGVGGKTLTTNGKPHRAAFSLSLGIARAGVVGASSCKAAHYLKLEKPQVGDDDDGHRDSSCRGNA</sequence>
<proteinExistence type="predicted"/>
<feature type="region of interest" description="Disordered" evidence="1">
    <location>
        <begin position="146"/>
        <end position="170"/>
    </location>
</feature>
<name>A0AAE2CUJ4_9LAMI</name>
<evidence type="ECO:0000313" key="3">
    <source>
        <dbReference type="Proteomes" id="UP001293254"/>
    </source>
</evidence>
<dbReference type="Proteomes" id="UP001293254">
    <property type="component" value="Unassembled WGS sequence"/>
</dbReference>
<accession>A0AAE2CUJ4</accession>
<feature type="region of interest" description="Disordered" evidence="1">
    <location>
        <begin position="203"/>
        <end position="224"/>
    </location>
</feature>
<evidence type="ECO:0000313" key="2">
    <source>
        <dbReference type="EMBL" id="KAK4434988.1"/>
    </source>
</evidence>
<protein>
    <submittedName>
        <fullName evidence="2">Uncharacterized protein</fullName>
    </submittedName>
</protein>
<reference evidence="2" key="2">
    <citation type="journal article" date="2024" name="Plant">
        <title>Genomic evolution and insights into agronomic trait innovations of Sesamum species.</title>
        <authorList>
            <person name="Miao H."/>
            <person name="Wang L."/>
            <person name="Qu L."/>
            <person name="Liu H."/>
            <person name="Sun Y."/>
            <person name="Le M."/>
            <person name="Wang Q."/>
            <person name="Wei S."/>
            <person name="Zheng Y."/>
            <person name="Lin W."/>
            <person name="Duan Y."/>
            <person name="Cao H."/>
            <person name="Xiong S."/>
            <person name="Wang X."/>
            <person name="Wei L."/>
            <person name="Li C."/>
            <person name="Ma Q."/>
            <person name="Ju M."/>
            <person name="Zhao R."/>
            <person name="Li G."/>
            <person name="Mu C."/>
            <person name="Tian Q."/>
            <person name="Mei H."/>
            <person name="Zhang T."/>
            <person name="Gao T."/>
            <person name="Zhang H."/>
        </authorList>
    </citation>
    <scope>NUCLEOTIDE SEQUENCE</scope>
    <source>
        <strain evidence="2">3651</strain>
    </source>
</reference>
<dbReference type="AlphaFoldDB" id="A0AAE2CUJ4"/>
<keyword evidence="3" id="KW-1185">Reference proteome</keyword>
<comment type="caution">
    <text evidence="2">The sequence shown here is derived from an EMBL/GenBank/DDBJ whole genome shotgun (WGS) entry which is preliminary data.</text>
</comment>
<feature type="compositionally biased region" description="Basic and acidic residues" evidence="1">
    <location>
        <begin position="81"/>
        <end position="91"/>
    </location>
</feature>
<organism evidence="2 3">
    <name type="scientific">Sesamum alatum</name>
    <dbReference type="NCBI Taxonomy" id="300844"/>
    <lineage>
        <taxon>Eukaryota</taxon>
        <taxon>Viridiplantae</taxon>
        <taxon>Streptophyta</taxon>
        <taxon>Embryophyta</taxon>
        <taxon>Tracheophyta</taxon>
        <taxon>Spermatophyta</taxon>
        <taxon>Magnoliopsida</taxon>
        <taxon>eudicotyledons</taxon>
        <taxon>Gunneridae</taxon>
        <taxon>Pentapetalae</taxon>
        <taxon>asterids</taxon>
        <taxon>lamiids</taxon>
        <taxon>Lamiales</taxon>
        <taxon>Pedaliaceae</taxon>
        <taxon>Sesamum</taxon>
    </lineage>
</organism>
<reference evidence="2" key="1">
    <citation type="submission" date="2020-06" db="EMBL/GenBank/DDBJ databases">
        <authorList>
            <person name="Li T."/>
            <person name="Hu X."/>
            <person name="Zhang T."/>
            <person name="Song X."/>
            <person name="Zhang H."/>
            <person name="Dai N."/>
            <person name="Sheng W."/>
            <person name="Hou X."/>
            <person name="Wei L."/>
        </authorList>
    </citation>
    <scope>NUCLEOTIDE SEQUENCE</scope>
    <source>
        <strain evidence="2">3651</strain>
        <tissue evidence="2">Leaf</tissue>
    </source>
</reference>
<evidence type="ECO:0000256" key="1">
    <source>
        <dbReference type="SAM" id="MobiDB-lite"/>
    </source>
</evidence>